<evidence type="ECO:0008006" key="3">
    <source>
        <dbReference type="Google" id="ProtNLM"/>
    </source>
</evidence>
<dbReference type="PANTHER" id="PTHR34496">
    <property type="entry name" value="GLCNAC TRANSFERASE-RELATED"/>
    <property type="match status" value="1"/>
</dbReference>
<dbReference type="EMBL" id="BAAAOB010000003">
    <property type="protein sequence ID" value="GAA1795479.1"/>
    <property type="molecule type" value="Genomic_DNA"/>
</dbReference>
<dbReference type="InterPro" id="IPR021067">
    <property type="entry name" value="Glycosyltransferase"/>
</dbReference>
<reference evidence="2" key="1">
    <citation type="journal article" date="2019" name="Int. J. Syst. Evol. Microbiol.">
        <title>The Global Catalogue of Microorganisms (GCM) 10K type strain sequencing project: providing services to taxonomists for standard genome sequencing and annotation.</title>
        <authorList>
            <consortium name="The Broad Institute Genomics Platform"/>
            <consortium name="The Broad Institute Genome Sequencing Center for Infectious Disease"/>
            <person name="Wu L."/>
            <person name="Ma J."/>
        </authorList>
    </citation>
    <scope>NUCLEOTIDE SEQUENCE [LARGE SCALE GENOMIC DNA]</scope>
    <source>
        <strain evidence="2">JCM 14736</strain>
    </source>
</reference>
<dbReference type="SUPFAM" id="SSF53448">
    <property type="entry name" value="Nucleotide-diphospho-sugar transferases"/>
    <property type="match status" value="1"/>
</dbReference>
<sequence length="298" mass="32532">MSAPSILVRVVSYRDPELLRTVASAWEQADRPERIRFAIVQQFGPETAEQLEPLRGDPRVRVFRTEWSSTRGLGWARRMTDRMRTDEAFALQVDAHTRFAPGWDTALIDQWESLDDPRAVLSCYPGAFTPLDEQRVELREAGPHLIVPAGTDQYGLPRQDGGPAASAGTPGLLVSGGFQFSAGALCSELEQVRDVMIADEYVQALRLFTHGWNVRAPGSVPLFHLYRGDRPIDAHGFARDFASTPGTAAAAERLIARSLAAARAIILGDGAGALGAVRSREEFAERLGGLSADSLDYS</sequence>
<accession>A0ABP4XXR4</accession>
<dbReference type="InterPro" id="IPR029044">
    <property type="entry name" value="Nucleotide-diphossugar_trans"/>
</dbReference>
<gene>
    <name evidence="1" type="ORF">GCM10009768_25680</name>
</gene>
<dbReference type="Proteomes" id="UP001500851">
    <property type="component" value="Unassembled WGS sequence"/>
</dbReference>
<evidence type="ECO:0000313" key="2">
    <source>
        <dbReference type="Proteomes" id="UP001500851"/>
    </source>
</evidence>
<keyword evidence="2" id="KW-1185">Reference proteome</keyword>
<comment type="caution">
    <text evidence="1">The sequence shown here is derived from an EMBL/GenBank/DDBJ whole genome shotgun (WGS) entry which is preliminary data.</text>
</comment>
<evidence type="ECO:0000313" key="1">
    <source>
        <dbReference type="EMBL" id="GAA1795479.1"/>
    </source>
</evidence>
<organism evidence="1 2">
    <name type="scientific">Leucobacter iarius</name>
    <dbReference type="NCBI Taxonomy" id="333963"/>
    <lineage>
        <taxon>Bacteria</taxon>
        <taxon>Bacillati</taxon>
        <taxon>Actinomycetota</taxon>
        <taxon>Actinomycetes</taxon>
        <taxon>Micrococcales</taxon>
        <taxon>Microbacteriaceae</taxon>
        <taxon>Leucobacter</taxon>
    </lineage>
</organism>
<protein>
    <recommendedName>
        <fullName evidence="3">Glycosyltransferase</fullName>
    </recommendedName>
</protein>
<dbReference type="PANTHER" id="PTHR34496:SF10">
    <property type="entry name" value="GLCNAC TRANSFERASE"/>
    <property type="match status" value="1"/>
</dbReference>
<proteinExistence type="predicted"/>
<name>A0ABP4XXR4_9MICO</name>
<dbReference type="RefSeq" id="WP_344032803.1">
    <property type="nucleotide sequence ID" value="NZ_BAAAOB010000003.1"/>
</dbReference>
<dbReference type="Pfam" id="PF11397">
    <property type="entry name" value="GlcNAc"/>
    <property type="match status" value="1"/>
</dbReference>